<dbReference type="Proteomes" id="UP000076154">
    <property type="component" value="Unassembled WGS sequence"/>
</dbReference>
<protein>
    <submittedName>
        <fullName evidence="2">Uncharacterized protein</fullName>
    </submittedName>
</protein>
<organism evidence="2 3">
    <name type="scientific">Hypsizygus marmoreus</name>
    <name type="common">White beech mushroom</name>
    <name type="synonym">Agaricus marmoreus</name>
    <dbReference type="NCBI Taxonomy" id="39966"/>
    <lineage>
        <taxon>Eukaryota</taxon>
        <taxon>Fungi</taxon>
        <taxon>Dikarya</taxon>
        <taxon>Basidiomycota</taxon>
        <taxon>Agaricomycotina</taxon>
        <taxon>Agaricomycetes</taxon>
        <taxon>Agaricomycetidae</taxon>
        <taxon>Agaricales</taxon>
        <taxon>Tricholomatineae</taxon>
        <taxon>Lyophyllaceae</taxon>
        <taxon>Hypsizygus</taxon>
    </lineage>
</organism>
<evidence type="ECO:0000256" key="1">
    <source>
        <dbReference type="SAM" id="MobiDB-lite"/>
    </source>
</evidence>
<dbReference type="AlphaFoldDB" id="A0A369JCQ2"/>
<keyword evidence="3" id="KW-1185">Reference proteome</keyword>
<proteinExistence type="predicted"/>
<feature type="region of interest" description="Disordered" evidence="1">
    <location>
        <begin position="1"/>
        <end position="55"/>
    </location>
</feature>
<accession>A0A369JCQ2</accession>
<gene>
    <name evidence="2" type="ORF">Hypma_012820</name>
</gene>
<name>A0A369JCQ2_HYPMA</name>
<sequence>MTSTEYSRPHRQAAFTEGQATPSGSRGYQPMPHRSSSSTHHVPITPGEKNVPAPTATLYAPDGDAFNVNPNAPYLEGGGIRPDAGQAPLPAKRDGKRFVGGFAALVKKAMRGQQSSPRPRTILPTTAPSPNHNYTYPRPMTVASFDGSARATPAPAAPSPSTSSDTAYETQETYETHDGDSTAVDHEVLPVGHVGSPVYIEPPLGSDYAKMSSPPSTVGSFSSYLSRIHKFFHDINDLPWVAERVTVDYVPGQSKRRRAPMRTASNRPVISWYGGHPHMLNHNPIDLFSDSSSSHFSQQHPTVVFRVQRPGEDNTNIPYAALLSTVTTAPPPPAPPFAPTPAYGPASQLPHNAPPAPTPGPPPEPPIPTPRGPLLRPIPIPGYRSRSHGGTRYPNGYVPPQQQDAVAAQFPDLSVHHLGYMPNATATPGPPVGGAGLPPSRPPSVRA</sequence>
<feature type="region of interest" description="Disordered" evidence="1">
    <location>
        <begin position="328"/>
        <end position="402"/>
    </location>
</feature>
<feature type="compositionally biased region" description="Pro residues" evidence="1">
    <location>
        <begin position="329"/>
        <end position="339"/>
    </location>
</feature>
<dbReference type="OrthoDB" id="3244156at2759"/>
<feature type="region of interest" description="Disordered" evidence="1">
    <location>
        <begin position="109"/>
        <end position="182"/>
    </location>
</feature>
<dbReference type="EMBL" id="LUEZ02000071">
    <property type="protein sequence ID" value="RDB19889.1"/>
    <property type="molecule type" value="Genomic_DNA"/>
</dbReference>
<feature type="compositionally biased region" description="Polar residues" evidence="1">
    <location>
        <begin position="112"/>
        <end position="134"/>
    </location>
</feature>
<dbReference type="STRING" id="39966.A0A369JCQ2"/>
<feature type="compositionally biased region" description="Low complexity" evidence="1">
    <location>
        <begin position="148"/>
        <end position="167"/>
    </location>
</feature>
<evidence type="ECO:0000313" key="2">
    <source>
        <dbReference type="EMBL" id="RDB19889.1"/>
    </source>
</evidence>
<reference evidence="2" key="1">
    <citation type="submission" date="2018-04" db="EMBL/GenBank/DDBJ databases">
        <title>Whole genome sequencing of Hypsizygus marmoreus.</title>
        <authorList>
            <person name="Choi I.-G."/>
            <person name="Min B."/>
            <person name="Kim J.-G."/>
            <person name="Kim S."/>
            <person name="Oh Y.-L."/>
            <person name="Kong W.-S."/>
            <person name="Park H."/>
            <person name="Jeong J."/>
            <person name="Song E.-S."/>
        </authorList>
    </citation>
    <scope>NUCLEOTIDE SEQUENCE [LARGE SCALE GENOMIC DNA]</scope>
    <source>
        <strain evidence="2">51987-8</strain>
    </source>
</reference>
<feature type="region of interest" description="Disordered" evidence="1">
    <location>
        <begin position="421"/>
        <end position="447"/>
    </location>
</feature>
<evidence type="ECO:0000313" key="3">
    <source>
        <dbReference type="Proteomes" id="UP000076154"/>
    </source>
</evidence>
<dbReference type="InParanoid" id="A0A369JCQ2"/>
<feature type="compositionally biased region" description="Pro residues" evidence="1">
    <location>
        <begin position="352"/>
        <end position="380"/>
    </location>
</feature>
<comment type="caution">
    <text evidence="2">The sequence shown here is derived from an EMBL/GenBank/DDBJ whole genome shotgun (WGS) entry which is preliminary data.</text>
</comment>